<evidence type="ECO:0000313" key="11">
    <source>
        <dbReference type="EMBL" id="MCW3482804.1"/>
    </source>
</evidence>
<dbReference type="PROSITE" id="PS52016">
    <property type="entry name" value="TONB_DEPENDENT_REC_3"/>
    <property type="match status" value="1"/>
</dbReference>
<dbReference type="InterPro" id="IPR023997">
    <property type="entry name" value="TonB-dep_OMP_SusC/RagA_CS"/>
</dbReference>
<dbReference type="PANTHER" id="PTHR30069">
    <property type="entry name" value="TONB-DEPENDENT OUTER MEMBRANE RECEPTOR"/>
    <property type="match status" value="1"/>
</dbReference>
<evidence type="ECO:0000256" key="3">
    <source>
        <dbReference type="ARBA" id="ARBA00022452"/>
    </source>
</evidence>
<proteinExistence type="inferred from homology"/>
<keyword evidence="4 8" id="KW-0812">Transmembrane</keyword>
<gene>
    <name evidence="11" type="ORF">OL497_02800</name>
</gene>
<dbReference type="NCBIfam" id="TIGR04057">
    <property type="entry name" value="SusC_RagA_signa"/>
    <property type="match status" value="1"/>
</dbReference>
<comment type="similarity">
    <text evidence="8">Belongs to the TonB-dependent receptor family.</text>
</comment>
<organism evidence="11 12">
    <name type="scientific">Chitinophaga nivalis</name>
    <dbReference type="NCBI Taxonomy" id="2991709"/>
    <lineage>
        <taxon>Bacteria</taxon>
        <taxon>Pseudomonadati</taxon>
        <taxon>Bacteroidota</taxon>
        <taxon>Chitinophagia</taxon>
        <taxon>Chitinophagales</taxon>
        <taxon>Chitinophagaceae</taxon>
        <taxon>Chitinophaga</taxon>
    </lineage>
</organism>
<keyword evidence="2 8" id="KW-0813">Transport</keyword>
<evidence type="ECO:0000313" key="12">
    <source>
        <dbReference type="Proteomes" id="UP001207742"/>
    </source>
</evidence>
<evidence type="ECO:0000256" key="2">
    <source>
        <dbReference type="ARBA" id="ARBA00022448"/>
    </source>
</evidence>
<protein>
    <submittedName>
        <fullName evidence="11">SusC/RagA family TonB-linked outer membrane protein</fullName>
    </submittedName>
</protein>
<dbReference type="Pfam" id="PF13715">
    <property type="entry name" value="CarbopepD_reg_2"/>
    <property type="match status" value="1"/>
</dbReference>
<dbReference type="PANTHER" id="PTHR30069:SF29">
    <property type="entry name" value="HEMOGLOBIN AND HEMOGLOBIN-HAPTOGLOBIN-BINDING PROTEIN 1-RELATED"/>
    <property type="match status" value="1"/>
</dbReference>
<dbReference type="InterPro" id="IPR037066">
    <property type="entry name" value="Plug_dom_sf"/>
</dbReference>
<evidence type="ECO:0000256" key="5">
    <source>
        <dbReference type="ARBA" id="ARBA00022729"/>
    </source>
</evidence>
<keyword evidence="3 8" id="KW-1134">Transmembrane beta strand</keyword>
<dbReference type="Proteomes" id="UP001207742">
    <property type="component" value="Unassembled WGS sequence"/>
</dbReference>
<dbReference type="InterPro" id="IPR023996">
    <property type="entry name" value="TonB-dep_OMP_SusC/RagA"/>
</dbReference>
<dbReference type="Pfam" id="PF07715">
    <property type="entry name" value="Plug"/>
    <property type="match status" value="1"/>
</dbReference>
<comment type="caution">
    <text evidence="11">The sequence shown here is derived from an EMBL/GenBank/DDBJ whole genome shotgun (WGS) entry which is preliminary data.</text>
</comment>
<dbReference type="Gene3D" id="2.40.170.20">
    <property type="entry name" value="TonB-dependent receptor, beta-barrel domain"/>
    <property type="match status" value="1"/>
</dbReference>
<evidence type="ECO:0000256" key="7">
    <source>
        <dbReference type="ARBA" id="ARBA00023237"/>
    </source>
</evidence>
<dbReference type="RefSeq" id="WP_264727539.1">
    <property type="nucleotide sequence ID" value="NZ_JAPDNR010000001.1"/>
</dbReference>
<evidence type="ECO:0000256" key="4">
    <source>
        <dbReference type="ARBA" id="ARBA00022692"/>
    </source>
</evidence>
<dbReference type="InterPro" id="IPR036942">
    <property type="entry name" value="Beta-barrel_TonB_sf"/>
</dbReference>
<evidence type="ECO:0000256" key="1">
    <source>
        <dbReference type="ARBA" id="ARBA00004571"/>
    </source>
</evidence>
<name>A0ABT3IFR6_9BACT</name>
<evidence type="ECO:0000259" key="10">
    <source>
        <dbReference type="Pfam" id="PF07715"/>
    </source>
</evidence>
<dbReference type="Gene3D" id="2.170.130.10">
    <property type="entry name" value="TonB-dependent receptor, plug domain"/>
    <property type="match status" value="1"/>
</dbReference>
<keyword evidence="12" id="KW-1185">Reference proteome</keyword>
<evidence type="ECO:0000256" key="9">
    <source>
        <dbReference type="SAM" id="SignalP"/>
    </source>
</evidence>
<evidence type="ECO:0000256" key="6">
    <source>
        <dbReference type="ARBA" id="ARBA00023136"/>
    </source>
</evidence>
<feature type="chain" id="PRO_5047136723" evidence="9">
    <location>
        <begin position="22"/>
        <end position="1099"/>
    </location>
</feature>
<comment type="subcellular location">
    <subcellularLocation>
        <location evidence="1 8">Cell outer membrane</location>
        <topology evidence="1 8">Multi-pass membrane protein</topology>
    </subcellularLocation>
</comment>
<keyword evidence="7 8" id="KW-0998">Cell outer membrane</keyword>
<dbReference type="SUPFAM" id="SSF56935">
    <property type="entry name" value="Porins"/>
    <property type="match status" value="1"/>
</dbReference>
<keyword evidence="6 8" id="KW-0472">Membrane</keyword>
<reference evidence="11 12" key="1">
    <citation type="submission" date="2022-10" db="EMBL/GenBank/DDBJ databases">
        <title>Chitinophaga nivalis PC15 sp. nov., isolated from Pyeongchang county, South Korea.</title>
        <authorList>
            <person name="Trinh H.N."/>
        </authorList>
    </citation>
    <scope>NUCLEOTIDE SEQUENCE [LARGE SCALE GENOMIC DNA]</scope>
    <source>
        <strain evidence="11 12">PC14</strain>
    </source>
</reference>
<feature type="domain" description="TonB-dependent receptor plug" evidence="10">
    <location>
        <begin position="119"/>
        <end position="240"/>
    </location>
</feature>
<sequence>MRRSLLLATLLFLCCCVTAWAQDKKALTGTVKDEKGTLLPGVTVKEKGAANGAMTAADGSFKINVAPNATLIFSYIGFLNQEVPLNGQSVLQIVLKEDNKNLSEVVVTAMGIKKQSKALGYSVSTVSAKQLTQAGATNFASALYGKAAGVKIQTAPGGATSAVSVSIRGVNSLTGNQQPLYIVDGIPIRNGGANTENYWDQPRIMGNGIVDINPEDIESLTVLKGASASALYGSEAANGVVVITTKGGAHKKGLGVDVNTNYTVEKVAFTPKFQNTYGPGYDYETAVGRGFAETGFRKETYKGQTYERADYSAYGNFGAIMDGRPLLWWDGQVRNYDPQPNNYKKMFRTGYNWNGSVAISNASEMGSFRFAYTRTQYEGVQRGGKQGKNIFNFNGTLKLHKKVTADVMVNYINSNTLNRPVQLRNLSTFDGLNRSEKTDILFDRFKTSEGYQFVTVGNRNRNPNEAFIFNNKGTAFMSDVLWRQTYDNYEEKMDRVIGSFTLNYSILDNLKLRGRVGTDLTSEYIEDRQHNLYSTAFGGSGVFGAYNNKYNTVYGDVLLTYTQKLAKDWDLTVNAGAQGRKELYRRASEVTQGGLILENWFSLNNTTGVVKSILARQELRKAAFFATASINFRNYWFLEATSRKEYASTLPPGGNSFFYPSFNSSFVFTEAFHLPEVLSYGKLRASFGMVGNEPTVYDAYIGYDQKQVSGVPTHSAGEKLGNNQIKSERKTETEIGLETKWLKNRLSVDVTFYTNKITDQIINLTTPMTSGVISKLVNVGDLKNTGWEFAINARPLADKSPLYWNIGLNAGANKNKVIRLMDGVDFLSLKDEDNGALRIVAAPGQAFGDIYVNERLRDQNGRLVISADGIWERDNTKQTKVGNMLPKIAGGLSNNFTYKNFNLDILVDFRWGGDLASLTNYYGMGKGELKESMQYRDEANGGLPYYIVKGADGSYNNVRLPNHNATAPNGERVFHDGVVLDGVTADGKTNEKLISAASYYLNTFSWGDAGRYDQAVYKNNYIKLREVSLGYTLPKKTVGKIGFQSINVSLIGRNLLYFYKSLPNIDPEAAIGTQMSTQGIEYGTTPATRSFGAAIRASF</sequence>
<dbReference type="NCBIfam" id="TIGR04056">
    <property type="entry name" value="OMP_RagA_SusC"/>
    <property type="match status" value="1"/>
</dbReference>
<dbReference type="SUPFAM" id="SSF49464">
    <property type="entry name" value="Carboxypeptidase regulatory domain-like"/>
    <property type="match status" value="1"/>
</dbReference>
<feature type="signal peptide" evidence="9">
    <location>
        <begin position="1"/>
        <end position="21"/>
    </location>
</feature>
<dbReference type="Gene3D" id="2.60.40.1120">
    <property type="entry name" value="Carboxypeptidase-like, regulatory domain"/>
    <property type="match status" value="1"/>
</dbReference>
<keyword evidence="5 9" id="KW-0732">Signal</keyword>
<dbReference type="EMBL" id="JAPDNS010000001">
    <property type="protein sequence ID" value="MCW3482804.1"/>
    <property type="molecule type" value="Genomic_DNA"/>
</dbReference>
<dbReference type="InterPro" id="IPR012910">
    <property type="entry name" value="Plug_dom"/>
</dbReference>
<dbReference type="InterPro" id="IPR008969">
    <property type="entry name" value="CarboxyPept-like_regulatory"/>
</dbReference>
<accession>A0ABT3IFR6</accession>
<evidence type="ECO:0000256" key="8">
    <source>
        <dbReference type="PROSITE-ProRule" id="PRU01360"/>
    </source>
</evidence>
<dbReference type="InterPro" id="IPR039426">
    <property type="entry name" value="TonB-dep_rcpt-like"/>
</dbReference>